<proteinExistence type="predicted"/>
<accession>A0ABQ5KTN6</accession>
<evidence type="ECO:0000313" key="2">
    <source>
        <dbReference type="Proteomes" id="UP001057375"/>
    </source>
</evidence>
<evidence type="ECO:0000313" key="1">
    <source>
        <dbReference type="EMBL" id="GKT35817.1"/>
    </source>
</evidence>
<gene>
    <name evidence="1" type="ORF">ADUPG1_003060</name>
</gene>
<sequence>MMVSYPTMKDHEIITLPVVEEEEERTSY</sequence>
<keyword evidence="2" id="KW-1185">Reference proteome</keyword>
<organism evidence="1 2">
    <name type="scientific">Aduncisulcus paluster</name>
    <dbReference type="NCBI Taxonomy" id="2918883"/>
    <lineage>
        <taxon>Eukaryota</taxon>
        <taxon>Metamonada</taxon>
        <taxon>Carpediemonas-like organisms</taxon>
        <taxon>Aduncisulcus</taxon>
    </lineage>
</organism>
<name>A0ABQ5KTN6_9EUKA</name>
<protein>
    <submittedName>
        <fullName evidence="1">Uncharacterized protein</fullName>
    </submittedName>
</protein>
<feature type="non-terminal residue" evidence="1">
    <location>
        <position position="28"/>
    </location>
</feature>
<comment type="caution">
    <text evidence="1">The sequence shown here is derived from an EMBL/GenBank/DDBJ whole genome shotgun (WGS) entry which is preliminary data.</text>
</comment>
<reference evidence="1" key="1">
    <citation type="submission" date="2022-03" db="EMBL/GenBank/DDBJ databases">
        <title>Draft genome sequence of Aduncisulcus paluster, a free-living microaerophilic Fornicata.</title>
        <authorList>
            <person name="Yuyama I."/>
            <person name="Kume K."/>
            <person name="Tamura T."/>
            <person name="Inagaki Y."/>
            <person name="Hashimoto T."/>
        </authorList>
    </citation>
    <scope>NUCLEOTIDE SEQUENCE</scope>
    <source>
        <strain evidence="1">NY0171</strain>
    </source>
</reference>
<dbReference type="EMBL" id="BQXS01003923">
    <property type="protein sequence ID" value="GKT35817.1"/>
    <property type="molecule type" value="Genomic_DNA"/>
</dbReference>
<dbReference type="Proteomes" id="UP001057375">
    <property type="component" value="Unassembled WGS sequence"/>
</dbReference>